<feature type="transmembrane region" description="Helical" evidence="1">
    <location>
        <begin position="115"/>
        <end position="136"/>
    </location>
</feature>
<comment type="caution">
    <text evidence="2">The sequence shown here is derived from an EMBL/GenBank/DDBJ whole genome shotgun (WGS) entry which is preliminary data.</text>
</comment>
<feature type="transmembrane region" description="Helical" evidence="1">
    <location>
        <begin position="6"/>
        <end position="33"/>
    </location>
</feature>
<keyword evidence="1" id="KW-1133">Transmembrane helix</keyword>
<dbReference type="STRING" id="1628148.BI198_09145"/>
<evidence type="ECO:0000313" key="3">
    <source>
        <dbReference type="Proteomes" id="UP000242258"/>
    </source>
</evidence>
<sequence length="221" mass="24948">MSAYEITLLIHIILFCYWLGGDVGVFYSSKFVVDPNRSQSGRLTAAKIMLDCDLLPRICMSLTLTVAGLLSYQMGIQYEPWLLAIIILLGPLWLTMVLTLHFAHNAKFIPTLTRIDLYFRWALIAIIIGSCIFAYSNGQLTQAPWLIVKLLGFAFMVFCGLMIRLNMGGFINTYTKLLSNTHTDEDNQAMISSLNRMRPWVVTIWLVLIIEAGVGIAKPMF</sequence>
<keyword evidence="3" id="KW-1185">Reference proteome</keyword>
<reference evidence="3" key="1">
    <citation type="submission" date="2016-09" db="EMBL/GenBank/DDBJ databases">
        <authorList>
            <person name="Wan X."/>
            <person name="Hou S."/>
        </authorList>
    </citation>
    <scope>NUCLEOTIDE SEQUENCE [LARGE SCALE GENOMIC DNA]</scope>
    <source>
        <strain evidence="3">KH87</strain>
    </source>
</reference>
<feature type="transmembrane region" description="Helical" evidence="1">
    <location>
        <begin position="142"/>
        <end position="163"/>
    </location>
</feature>
<name>A0A1E7Q6D2_9GAMM</name>
<evidence type="ECO:0000313" key="2">
    <source>
        <dbReference type="EMBL" id="OEY69706.1"/>
    </source>
</evidence>
<dbReference type="RefSeq" id="WP_070049276.1">
    <property type="nucleotide sequence ID" value="NZ_CBCSDO010000004.1"/>
</dbReference>
<organism evidence="2 3">
    <name type="scientific">Rheinheimera salexigens</name>
    <dbReference type="NCBI Taxonomy" id="1628148"/>
    <lineage>
        <taxon>Bacteria</taxon>
        <taxon>Pseudomonadati</taxon>
        <taxon>Pseudomonadota</taxon>
        <taxon>Gammaproteobacteria</taxon>
        <taxon>Chromatiales</taxon>
        <taxon>Chromatiaceae</taxon>
        <taxon>Rheinheimera</taxon>
    </lineage>
</organism>
<accession>A0A1E7Q6D2</accession>
<dbReference type="AlphaFoldDB" id="A0A1E7Q6D2"/>
<dbReference type="OrthoDB" id="3781906at2"/>
<dbReference type="EMBL" id="MKEK01000001">
    <property type="protein sequence ID" value="OEY69706.1"/>
    <property type="molecule type" value="Genomic_DNA"/>
</dbReference>
<keyword evidence="1" id="KW-0812">Transmembrane</keyword>
<keyword evidence="1" id="KW-0472">Membrane</keyword>
<gene>
    <name evidence="2" type="ORF">BI198_09145</name>
</gene>
<protein>
    <recommendedName>
        <fullName evidence="4">Copper resistance protein D domain-containing protein</fullName>
    </recommendedName>
</protein>
<evidence type="ECO:0008006" key="4">
    <source>
        <dbReference type="Google" id="ProtNLM"/>
    </source>
</evidence>
<dbReference type="Proteomes" id="UP000242258">
    <property type="component" value="Unassembled WGS sequence"/>
</dbReference>
<feature type="transmembrane region" description="Helical" evidence="1">
    <location>
        <begin position="81"/>
        <end position="103"/>
    </location>
</feature>
<proteinExistence type="predicted"/>
<feature type="transmembrane region" description="Helical" evidence="1">
    <location>
        <begin position="200"/>
        <end position="217"/>
    </location>
</feature>
<evidence type="ECO:0000256" key="1">
    <source>
        <dbReference type="SAM" id="Phobius"/>
    </source>
</evidence>